<reference evidence="8" key="2">
    <citation type="submission" date="2025-09" db="UniProtKB">
        <authorList>
            <consortium name="Ensembl"/>
        </authorList>
    </citation>
    <scope>IDENTIFICATION</scope>
</reference>
<evidence type="ECO:0000313" key="8">
    <source>
        <dbReference type="Ensembl" id="ENSSRHP00000065333.1"/>
    </source>
</evidence>
<accession>A0A673KQQ0</accession>
<comment type="similarity">
    <text evidence="2">Belongs to the complex I LYR family.</text>
</comment>
<proteinExistence type="inferred from homology"/>
<evidence type="ECO:0000256" key="1">
    <source>
        <dbReference type="ARBA" id="ARBA00004173"/>
    </source>
</evidence>
<sequence>MGKVDKWKPWLDGWIPPAALSLKQRQKVLGVYRDLLRTICKIPNEPDRRYLRDWAREEFKRNTSETDQPDLMKDVIRMMVTRAHNHLEDLRTSLALAGCQTVDRSRWSPIQSLSDNRTEMFTIY</sequence>
<dbReference type="InterPro" id="IPR008011">
    <property type="entry name" value="Complex1_LYR_dom"/>
</dbReference>
<comment type="function">
    <text evidence="6">Involved in efficient integration of the N-module into mitochondrial respiratory chain complex I.</text>
</comment>
<evidence type="ECO:0000256" key="5">
    <source>
        <dbReference type="ARBA" id="ARBA00026235"/>
    </source>
</evidence>
<evidence type="ECO:0000256" key="4">
    <source>
        <dbReference type="ARBA" id="ARBA00023128"/>
    </source>
</evidence>
<dbReference type="PANTHER" id="PTHR13675:SF0">
    <property type="entry name" value="LYR MOTIF-CONTAINING PROTEIN 2"/>
    <property type="match status" value="1"/>
</dbReference>
<evidence type="ECO:0000313" key="9">
    <source>
        <dbReference type="Proteomes" id="UP000472270"/>
    </source>
</evidence>
<keyword evidence="9" id="KW-1185">Reference proteome</keyword>
<protein>
    <recommendedName>
        <fullName evidence="5">LYR motif-containing protein 2</fullName>
    </recommendedName>
</protein>
<keyword evidence="4" id="KW-0496">Mitochondrion</keyword>
<evidence type="ECO:0000256" key="2">
    <source>
        <dbReference type="ARBA" id="ARBA00009508"/>
    </source>
</evidence>
<evidence type="ECO:0000256" key="6">
    <source>
        <dbReference type="ARBA" id="ARBA00044735"/>
    </source>
</evidence>
<organism evidence="8 9">
    <name type="scientific">Sinocyclocheilus rhinocerous</name>
    <dbReference type="NCBI Taxonomy" id="307959"/>
    <lineage>
        <taxon>Eukaryota</taxon>
        <taxon>Metazoa</taxon>
        <taxon>Chordata</taxon>
        <taxon>Craniata</taxon>
        <taxon>Vertebrata</taxon>
        <taxon>Euteleostomi</taxon>
        <taxon>Actinopterygii</taxon>
        <taxon>Neopterygii</taxon>
        <taxon>Teleostei</taxon>
        <taxon>Ostariophysi</taxon>
        <taxon>Cypriniformes</taxon>
        <taxon>Cyprinidae</taxon>
        <taxon>Cyprininae</taxon>
        <taxon>Sinocyclocheilus</taxon>
    </lineage>
</organism>
<dbReference type="InterPro" id="IPR045293">
    <property type="entry name" value="Complex1_LYR_LYRM2"/>
</dbReference>
<dbReference type="PANTHER" id="PTHR13675">
    <property type="entry name" value="LYR MOTIF-CONTAINING PROTEIN 2"/>
    <property type="match status" value="1"/>
</dbReference>
<name>A0A673KQQ0_9TELE</name>
<dbReference type="AlphaFoldDB" id="A0A673KQQ0"/>
<dbReference type="Ensembl" id="ENSSRHT00000067130.1">
    <property type="protein sequence ID" value="ENSSRHP00000065333.1"/>
    <property type="gene ID" value="ENSSRHG00000032522.1"/>
</dbReference>
<feature type="domain" description="Complex 1 LYR protein" evidence="7">
    <location>
        <begin position="26"/>
        <end position="69"/>
    </location>
</feature>
<reference evidence="8" key="1">
    <citation type="submission" date="2025-08" db="UniProtKB">
        <authorList>
            <consortium name="Ensembl"/>
        </authorList>
    </citation>
    <scope>IDENTIFICATION</scope>
</reference>
<dbReference type="Pfam" id="PF05347">
    <property type="entry name" value="Complex1_LYR"/>
    <property type="match status" value="1"/>
</dbReference>
<dbReference type="CDD" id="cd20262">
    <property type="entry name" value="Complex1_LYR_LYRM2"/>
    <property type="match status" value="1"/>
</dbReference>
<dbReference type="Proteomes" id="UP000472270">
    <property type="component" value="Unassembled WGS sequence"/>
</dbReference>
<evidence type="ECO:0000259" key="7">
    <source>
        <dbReference type="Pfam" id="PF05347"/>
    </source>
</evidence>
<evidence type="ECO:0000256" key="3">
    <source>
        <dbReference type="ARBA" id="ARBA00022946"/>
    </source>
</evidence>
<keyword evidence="3" id="KW-0809">Transit peptide</keyword>
<dbReference type="GO" id="GO:0005739">
    <property type="term" value="C:mitochondrion"/>
    <property type="evidence" value="ECO:0007669"/>
    <property type="project" value="UniProtKB-SubCell"/>
</dbReference>
<comment type="subcellular location">
    <subcellularLocation>
        <location evidence="1">Mitochondrion</location>
    </subcellularLocation>
</comment>